<dbReference type="EMBL" id="CP000155">
    <property type="protein sequence ID" value="ABC33023.1"/>
    <property type="molecule type" value="Genomic_DNA"/>
</dbReference>
<keyword evidence="4" id="KW-1185">Reference proteome</keyword>
<dbReference type="SUPFAM" id="SSF52540">
    <property type="entry name" value="P-loop containing nucleoside triphosphate hydrolases"/>
    <property type="match status" value="1"/>
</dbReference>
<evidence type="ECO:0000313" key="4">
    <source>
        <dbReference type="Proteomes" id="UP000000238"/>
    </source>
</evidence>
<dbReference type="InterPro" id="IPR051162">
    <property type="entry name" value="T4SS_component"/>
</dbReference>
<feature type="region of interest" description="Disordered" evidence="1">
    <location>
        <begin position="564"/>
        <end position="619"/>
    </location>
</feature>
<dbReference type="HOGENOM" id="CLU_360090_0_0_6"/>
<organism evidence="3 4">
    <name type="scientific">Hahella chejuensis (strain KCTC 2396)</name>
    <dbReference type="NCBI Taxonomy" id="349521"/>
    <lineage>
        <taxon>Bacteria</taxon>
        <taxon>Pseudomonadati</taxon>
        <taxon>Pseudomonadota</taxon>
        <taxon>Gammaproteobacteria</taxon>
        <taxon>Oceanospirillales</taxon>
        <taxon>Hahellaceae</taxon>
        <taxon>Hahella</taxon>
    </lineage>
</organism>
<dbReference type="InterPro" id="IPR027417">
    <property type="entry name" value="P-loop_NTPase"/>
</dbReference>
<reference evidence="3 4" key="1">
    <citation type="journal article" date="2005" name="Nucleic Acids Res.">
        <title>Genomic blueprint of Hahella chejuensis, a marine microbe producing an algicidal agent.</title>
        <authorList>
            <person name="Jeong H."/>
            <person name="Yim J.H."/>
            <person name="Lee C."/>
            <person name="Choi S.-H."/>
            <person name="Park Y.K."/>
            <person name="Yoon S.H."/>
            <person name="Hur C.-G."/>
            <person name="Kang H.-Y."/>
            <person name="Kim D."/>
            <person name="Lee H.H."/>
            <person name="Park K.H."/>
            <person name="Park S.-H."/>
            <person name="Park H.-S."/>
            <person name="Lee H.K."/>
            <person name="Oh T.K."/>
            <person name="Kim J.F."/>
        </authorList>
    </citation>
    <scope>NUCLEOTIDE SEQUENCE [LARGE SCALE GENOMIC DNA]</scope>
    <source>
        <strain evidence="3 4">KCTC 2396</strain>
    </source>
</reference>
<dbReference type="Pfam" id="PF10412">
    <property type="entry name" value="TrwB_AAD_bind"/>
    <property type="match status" value="1"/>
</dbReference>
<dbReference type="AlphaFoldDB" id="Q2S8K1"/>
<feature type="domain" description="Type IV secretion system coupling protein TraD DNA-binding" evidence="2">
    <location>
        <begin position="171"/>
        <end position="306"/>
    </location>
</feature>
<gene>
    <name evidence="3" type="ordered locus">HCH_06378</name>
</gene>
<dbReference type="InterPro" id="IPR019476">
    <property type="entry name" value="T4SS_TraD_DNA-bd"/>
</dbReference>
<dbReference type="STRING" id="349521.HCH_06378"/>
<dbReference type="PANTHER" id="PTHR30121:SF6">
    <property type="entry name" value="SLR6007 PROTEIN"/>
    <property type="match status" value="1"/>
</dbReference>
<dbReference type="PANTHER" id="PTHR30121">
    <property type="entry name" value="UNCHARACTERIZED PROTEIN YJGR-RELATED"/>
    <property type="match status" value="1"/>
</dbReference>
<evidence type="ECO:0000313" key="3">
    <source>
        <dbReference type="EMBL" id="ABC33023.1"/>
    </source>
</evidence>
<dbReference type="eggNOG" id="COG0433">
    <property type="taxonomic scope" value="Bacteria"/>
</dbReference>
<sequence>MQVLIEPVKNPWARTIMDALTDEEDGSCFFADAPEFLQFAKMKTASPLFAVSLRVGAQADELRIPELLAGFDGVFDQYGSVHGNELFPLDVTYYPTYDDDTLLYSRASHHTGMILSLEELVGLVHIPDESVRGPLVREIAGFPEEDENGLVIGSYQHDGERIPATIPHIDRFAHTHVVGASGTGKSSLLLSMMLQDARGGNGCMLIDPHGDLTDDILQCMPENRFDDVIVFDPSDEQFSIGLNILQAESSHEKNLLVSDLVSTISRLSTSWGDVMTTVLAEAVLALVESDEAYSLLDLRHFLSDASYRAKCLAPITDQAIQAFWEHDFPRIGSRSIGPLVTRLDSFLRARMLRYVLGQPRGGIHLGNIMQEGKILLARLPLGLMGATNAQLLGSLLVTKCQQYAIARQSIPKQDRKPFFLYIDECQHFVTPSLASIFGEGRKYKLGLTLSHQYLSQLSRAPEVADAVLGNAHSRIVFRVGGNDARSLAQGFSVFDHQNIVSLGRGEALVRRGNMGNEVAIRTDYIEVPDAFRQREALVSRSREKYGVAVSQIEQLFQERYVRKEAPQKAVAPSRQEPAEDQEKQKPAQHIKEPERAAPKTPTPPPAIQEDAEEKDTKRATTQHIYLQNLIKRLAEERGCRAVIEEPCPGGVVDVALYRGKVKVACEISVTTDMKHELQNIEKCRAAGTYTQILSIVQKANMRLRMEQYFKKEDAKKLPVLVIKPEQIQEYIESLFPPIEPTTSSVKGYRVKVKRGSPPPDGGRSVIAEIIARSVRKI</sequence>
<dbReference type="Gene3D" id="3.40.50.300">
    <property type="entry name" value="P-loop containing nucleotide triphosphate hydrolases"/>
    <property type="match status" value="2"/>
</dbReference>
<evidence type="ECO:0000256" key="1">
    <source>
        <dbReference type="SAM" id="MobiDB-lite"/>
    </source>
</evidence>
<dbReference type="CDD" id="cd01127">
    <property type="entry name" value="TrwB_TraG_TraD_VirD4"/>
    <property type="match status" value="1"/>
</dbReference>
<name>Q2S8K1_HAHCH</name>
<dbReference type="Proteomes" id="UP000000238">
    <property type="component" value="Chromosome"/>
</dbReference>
<feature type="compositionally biased region" description="Basic and acidic residues" evidence="1">
    <location>
        <begin position="576"/>
        <end position="597"/>
    </location>
</feature>
<protein>
    <submittedName>
        <fullName evidence="3">Predicted ATPase</fullName>
    </submittedName>
</protein>
<accession>Q2S8K1</accession>
<dbReference type="KEGG" id="hch:HCH_06378"/>
<proteinExistence type="predicted"/>
<evidence type="ECO:0000259" key="2">
    <source>
        <dbReference type="Pfam" id="PF10412"/>
    </source>
</evidence>